<dbReference type="Proteomes" id="UP001500187">
    <property type="component" value="Unassembled WGS sequence"/>
</dbReference>
<keyword evidence="5" id="KW-0627">Porphyrin biosynthesis</keyword>
<dbReference type="EC" id="1.3.1.76" evidence="2"/>
<organism evidence="7 8">
    <name type="scientific">Rothia endophytica</name>
    <dbReference type="NCBI Taxonomy" id="1324766"/>
    <lineage>
        <taxon>Bacteria</taxon>
        <taxon>Bacillati</taxon>
        <taxon>Actinomycetota</taxon>
        <taxon>Actinomycetes</taxon>
        <taxon>Micrococcales</taxon>
        <taxon>Micrococcaceae</taxon>
        <taxon>Rothia</taxon>
    </lineage>
</organism>
<dbReference type="RefSeq" id="WP_251378852.1">
    <property type="nucleotide sequence ID" value="NZ_BAABKP010000001.1"/>
</dbReference>
<name>A0ABP9BAI2_9MICC</name>
<evidence type="ECO:0000313" key="8">
    <source>
        <dbReference type="Proteomes" id="UP001500187"/>
    </source>
</evidence>
<dbReference type="PANTHER" id="PTHR35330:SF1">
    <property type="entry name" value="SIROHEME BIOSYNTHESIS PROTEIN MET8"/>
    <property type="match status" value="1"/>
</dbReference>
<evidence type="ECO:0000313" key="7">
    <source>
        <dbReference type="EMBL" id="GAA4792722.1"/>
    </source>
</evidence>
<dbReference type="NCBIfam" id="TIGR01470">
    <property type="entry name" value="cysG_Nterm"/>
    <property type="match status" value="1"/>
</dbReference>
<comment type="catalytic activity">
    <reaction evidence="6">
        <text>precorrin-2 + NAD(+) = sirohydrochlorin + NADH + 2 H(+)</text>
        <dbReference type="Rhea" id="RHEA:15613"/>
        <dbReference type="ChEBI" id="CHEBI:15378"/>
        <dbReference type="ChEBI" id="CHEBI:57540"/>
        <dbReference type="ChEBI" id="CHEBI:57945"/>
        <dbReference type="ChEBI" id="CHEBI:58351"/>
        <dbReference type="ChEBI" id="CHEBI:58827"/>
        <dbReference type="EC" id="1.3.1.76"/>
    </reaction>
</comment>
<keyword evidence="3" id="KW-0560">Oxidoreductase</keyword>
<dbReference type="EMBL" id="BAABKP010000001">
    <property type="protein sequence ID" value="GAA4792722.1"/>
    <property type="molecule type" value="Genomic_DNA"/>
</dbReference>
<keyword evidence="4" id="KW-0520">NAD</keyword>
<evidence type="ECO:0000256" key="1">
    <source>
        <dbReference type="ARBA" id="ARBA00005010"/>
    </source>
</evidence>
<evidence type="ECO:0000256" key="4">
    <source>
        <dbReference type="ARBA" id="ARBA00023027"/>
    </source>
</evidence>
<evidence type="ECO:0000256" key="5">
    <source>
        <dbReference type="ARBA" id="ARBA00023244"/>
    </source>
</evidence>
<evidence type="ECO:0000256" key="6">
    <source>
        <dbReference type="ARBA" id="ARBA00047561"/>
    </source>
</evidence>
<dbReference type="InterPro" id="IPR006367">
    <property type="entry name" value="Sirohaem_synthase_N"/>
</dbReference>
<protein>
    <recommendedName>
        <fullName evidence="2">precorrin-2 dehydrogenase</fullName>
        <ecNumber evidence="2">1.3.1.76</ecNumber>
    </recommendedName>
</protein>
<sequence length="150" mass="16189">MNQRLPLALDVRGRRVLVVGAGQVAARKIAPLVRAGARVEVVAPTLSVPVEEKLTAGQLVAQRRPFTPDDLTGTWLVYALTDSPELNEQVAALCEERAIWCLLGGASHKSSVWSLAHRWQGSELVAVSGDGNPHRALALLKRISKALGWD</sequence>
<evidence type="ECO:0000256" key="3">
    <source>
        <dbReference type="ARBA" id="ARBA00023002"/>
    </source>
</evidence>
<dbReference type="InterPro" id="IPR028161">
    <property type="entry name" value="Met8-like"/>
</dbReference>
<dbReference type="PANTHER" id="PTHR35330">
    <property type="entry name" value="SIROHEME BIOSYNTHESIS PROTEIN MET8"/>
    <property type="match status" value="1"/>
</dbReference>
<gene>
    <name evidence="7" type="ORF">GCM10023352_09100</name>
</gene>
<dbReference type="SUPFAM" id="SSF51735">
    <property type="entry name" value="NAD(P)-binding Rossmann-fold domains"/>
    <property type="match status" value="1"/>
</dbReference>
<comment type="caution">
    <text evidence="7">The sequence shown here is derived from an EMBL/GenBank/DDBJ whole genome shotgun (WGS) entry which is preliminary data.</text>
</comment>
<dbReference type="InterPro" id="IPR036291">
    <property type="entry name" value="NAD(P)-bd_dom_sf"/>
</dbReference>
<comment type="pathway">
    <text evidence="1">Porphyrin-containing compound metabolism; siroheme biosynthesis; sirohydrochlorin from precorrin-2: step 1/1.</text>
</comment>
<keyword evidence="8" id="KW-1185">Reference proteome</keyword>
<evidence type="ECO:0000256" key="2">
    <source>
        <dbReference type="ARBA" id="ARBA00012400"/>
    </source>
</evidence>
<dbReference type="Gene3D" id="3.40.50.720">
    <property type="entry name" value="NAD(P)-binding Rossmann-like Domain"/>
    <property type="match status" value="1"/>
</dbReference>
<reference evidence="8" key="1">
    <citation type="journal article" date="2019" name="Int. J. Syst. Evol. Microbiol.">
        <title>The Global Catalogue of Microorganisms (GCM) 10K type strain sequencing project: providing services to taxonomists for standard genome sequencing and annotation.</title>
        <authorList>
            <consortium name="The Broad Institute Genomics Platform"/>
            <consortium name="The Broad Institute Genome Sequencing Center for Infectious Disease"/>
            <person name="Wu L."/>
            <person name="Ma J."/>
        </authorList>
    </citation>
    <scope>NUCLEOTIDE SEQUENCE [LARGE SCALE GENOMIC DNA]</scope>
    <source>
        <strain evidence="8">JCM 18541</strain>
    </source>
</reference>
<proteinExistence type="predicted"/>
<accession>A0ABP9BAI2</accession>
<dbReference type="Pfam" id="PF13241">
    <property type="entry name" value="NAD_binding_7"/>
    <property type="match status" value="1"/>
</dbReference>